<proteinExistence type="predicted"/>
<evidence type="ECO:0000313" key="1">
    <source>
        <dbReference type="EMBL" id="KAF5202483.1"/>
    </source>
</evidence>
<comment type="caution">
    <text evidence="1">The sequence shown here is derived from an EMBL/GenBank/DDBJ whole genome shotgun (WGS) entry which is preliminary data.</text>
</comment>
<evidence type="ECO:0000313" key="2">
    <source>
        <dbReference type="Proteomes" id="UP000554482"/>
    </source>
</evidence>
<accession>A0A7J6WZJ6</accession>
<dbReference type="AlphaFoldDB" id="A0A7J6WZJ6"/>
<protein>
    <submittedName>
        <fullName evidence="1">Uncharacterized protein</fullName>
    </submittedName>
</protein>
<keyword evidence="2" id="KW-1185">Reference proteome</keyword>
<sequence>MDSTLLDTLTVQKLIFANNQQRTNLFTLQNLGLQVWTKSCIYTPDAQRRQGIPRTNPEFKAVAVEMRDFLKDNATNLFWRSKLLLEEAKS</sequence>
<organism evidence="1 2">
    <name type="scientific">Thalictrum thalictroides</name>
    <name type="common">Rue-anemone</name>
    <name type="synonym">Anemone thalictroides</name>
    <dbReference type="NCBI Taxonomy" id="46969"/>
    <lineage>
        <taxon>Eukaryota</taxon>
        <taxon>Viridiplantae</taxon>
        <taxon>Streptophyta</taxon>
        <taxon>Embryophyta</taxon>
        <taxon>Tracheophyta</taxon>
        <taxon>Spermatophyta</taxon>
        <taxon>Magnoliopsida</taxon>
        <taxon>Ranunculales</taxon>
        <taxon>Ranunculaceae</taxon>
        <taxon>Thalictroideae</taxon>
        <taxon>Thalictrum</taxon>
    </lineage>
</organism>
<reference evidence="1 2" key="1">
    <citation type="submission" date="2020-06" db="EMBL/GenBank/DDBJ databases">
        <title>Transcriptomic and genomic resources for Thalictrum thalictroides and T. hernandezii: Facilitating candidate gene discovery in an emerging model plant lineage.</title>
        <authorList>
            <person name="Arias T."/>
            <person name="Riano-Pachon D.M."/>
            <person name="Di Stilio V.S."/>
        </authorList>
    </citation>
    <scope>NUCLEOTIDE SEQUENCE [LARGE SCALE GENOMIC DNA]</scope>
    <source>
        <strain evidence="2">cv. WT478/WT964</strain>
        <tissue evidence="1">Leaves</tissue>
    </source>
</reference>
<name>A0A7J6WZJ6_THATH</name>
<gene>
    <name evidence="1" type="ORF">FRX31_007930</name>
</gene>
<dbReference type="EMBL" id="JABWDY010008075">
    <property type="protein sequence ID" value="KAF5202483.1"/>
    <property type="molecule type" value="Genomic_DNA"/>
</dbReference>
<dbReference type="Proteomes" id="UP000554482">
    <property type="component" value="Unassembled WGS sequence"/>
</dbReference>